<feature type="compositionally biased region" description="Acidic residues" evidence="1">
    <location>
        <begin position="51"/>
        <end position="60"/>
    </location>
</feature>
<sequence length="137" mass="14365">MSATHLAGDKLLVELEIIDVDKKEARAVEAEARVHGAAEPVAGVDDPRDAEWEDEEEECTGEEKTGGGGIRGLRAEEEEVEAGDDSEDVEDEEDEGVAADAVGREGVEGGLAEDRGEGGDGGEEGNESVEDEVKGWG</sequence>
<name>A0AA88D413_FICCA</name>
<proteinExistence type="predicted"/>
<organism evidence="2 3">
    <name type="scientific">Ficus carica</name>
    <name type="common">Common fig</name>
    <dbReference type="NCBI Taxonomy" id="3494"/>
    <lineage>
        <taxon>Eukaryota</taxon>
        <taxon>Viridiplantae</taxon>
        <taxon>Streptophyta</taxon>
        <taxon>Embryophyta</taxon>
        <taxon>Tracheophyta</taxon>
        <taxon>Spermatophyta</taxon>
        <taxon>Magnoliopsida</taxon>
        <taxon>eudicotyledons</taxon>
        <taxon>Gunneridae</taxon>
        <taxon>Pentapetalae</taxon>
        <taxon>rosids</taxon>
        <taxon>fabids</taxon>
        <taxon>Rosales</taxon>
        <taxon>Moraceae</taxon>
        <taxon>Ficeae</taxon>
        <taxon>Ficus</taxon>
    </lineage>
</organism>
<accession>A0AA88D413</accession>
<feature type="compositionally biased region" description="Basic and acidic residues" evidence="1">
    <location>
        <begin position="102"/>
        <end position="118"/>
    </location>
</feature>
<dbReference type="AlphaFoldDB" id="A0AA88D413"/>
<evidence type="ECO:0000313" key="3">
    <source>
        <dbReference type="Proteomes" id="UP001187192"/>
    </source>
</evidence>
<evidence type="ECO:0000256" key="1">
    <source>
        <dbReference type="SAM" id="MobiDB-lite"/>
    </source>
</evidence>
<dbReference type="Proteomes" id="UP001187192">
    <property type="component" value="Unassembled WGS sequence"/>
</dbReference>
<keyword evidence="3" id="KW-1185">Reference proteome</keyword>
<feature type="region of interest" description="Disordered" evidence="1">
    <location>
        <begin position="31"/>
        <end position="137"/>
    </location>
</feature>
<gene>
    <name evidence="2" type="ORF">TIFTF001_009939</name>
</gene>
<reference evidence="2" key="1">
    <citation type="submission" date="2023-07" db="EMBL/GenBank/DDBJ databases">
        <title>draft genome sequence of fig (Ficus carica).</title>
        <authorList>
            <person name="Takahashi T."/>
            <person name="Nishimura K."/>
        </authorList>
    </citation>
    <scope>NUCLEOTIDE SEQUENCE</scope>
</reference>
<feature type="compositionally biased region" description="Acidic residues" evidence="1">
    <location>
        <begin position="76"/>
        <end position="97"/>
    </location>
</feature>
<evidence type="ECO:0000313" key="2">
    <source>
        <dbReference type="EMBL" id="GMN40707.1"/>
    </source>
</evidence>
<feature type="compositionally biased region" description="Acidic residues" evidence="1">
    <location>
        <begin position="120"/>
        <end position="130"/>
    </location>
</feature>
<protein>
    <submittedName>
        <fullName evidence="2">Uncharacterized protein</fullName>
    </submittedName>
</protein>
<comment type="caution">
    <text evidence="2">The sequence shown here is derived from an EMBL/GenBank/DDBJ whole genome shotgun (WGS) entry which is preliminary data.</text>
</comment>
<dbReference type="EMBL" id="BTGU01000011">
    <property type="protein sequence ID" value="GMN40707.1"/>
    <property type="molecule type" value="Genomic_DNA"/>
</dbReference>